<dbReference type="PATRIC" id="fig|1127696.3.peg.1216"/>
<feature type="transmembrane region" description="Helical" evidence="7">
    <location>
        <begin position="320"/>
        <end position="343"/>
    </location>
</feature>
<comment type="similarity">
    <text evidence="2">Belongs to the acyltransferase 3 family.</text>
</comment>
<evidence type="ECO:0000256" key="7">
    <source>
        <dbReference type="SAM" id="Phobius"/>
    </source>
</evidence>
<dbReference type="EMBL" id="AMEQ01000037">
    <property type="protein sequence ID" value="EKY00610.1"/>
    <property type="molecule type" value="Genomic_DNA"/>
</dbReference>
<evidence type="ECO:0000256" key="4">
    <source>
        <dbReference type="ARBA" id="ARBA00022692"/>
    </source>
</evidence>
<dbReference type="GO" id="GO:0016413">
    <property type="term" value="F:O-acetyltransferase activity"/>
    <property type="evidence" value="ECO:0007669"/>
    <property type="project" value="TreeGrafter"/>
</dbReference>
<evidence type="ECO:0000256" key="1">
    <source>
        <dbReference type="ARBA" id="ARBA00004651"/>
    </source>
</evidence>
<reference evidence="9 10" key="1">
    <citation type="submission" date="2012-05" db="EMBL/GenBank/DDBJ databases">
        <authorList>
            <person name="Weinstock G."/>
            <person name="Sodergren E."/>
            <person name="Lobos E.A."/>
            <person name="Fulton L."/>
            <person name="Fulton R."/>
            <person name="Courtney L."/>
            <person name="Fronick C."/>
            <person name="O'Laughlin M."/>
            <person name="Godfrey J."/>
            <person name="Wilson R.M."/>
            <person name="Miner T."/>
            <person name="Farmer C."/>
            <person name="Delehaunty K."/>
            <person name="Cordes M."/>
            <person name="Minx P."/>
            <person name="Tomlinson C."/>
            <person name="Chen J."/>
            <person name="Wollam A."/>
            <person name="Pepin K.H."/>
            <person name="Bhonagiri V."/>
            <person name="Zhang X."/>
            <person name="Suruliraj S."/>
            <person name="Warren W."/>
            <person name="Mitreva M."/>
            <person name="Mardis E.R."/>
            <person name="Wilson R.K."/>
        </authorList>
    </citation>
    <scope>NUCLEOTIDE SEQUENCE [LARGE SCALE GENOMIC DNA]</scope>
    <source>
        <strain evidence="9 10">F0037</strain>
    </source>
</reference>
<keyword evidence="5 7" id="KW-1133">Transmembrane helix</keyword>
<dbReference type="eggNOG" id="COG1835">
    <property type="taxonomic scope" value="Bacteria"/>
</dbReference>
<evidence type="ECO:0000259" key="8">
    <source>
        <dbReference type="Pfam" id="PF01757"/>
    </source>
</evidence>
<evidence type="ECO:0000256" key="5">
    <source>
        <dbReference type="ARBA" id="ARBA00022989"/>
    </source>
</evidence>
<feature type="transmembrane region" description="Helical" evidence="7">
    <location>
        <begin position="225"/>
        <end position="245"/>
    </location>
</feature>
<comment type="subcellular location">
    <subcellularLocation>
        <location evidence="1">Cell membrane</location>
        <topology evidence="1">Multi-pass membrane protein</topology>
    </subcellularLocation>
</comment>
<dbReference type="Proteomes" id="UP000010408">
    <property type="component" value="Unassembled WGS sequence"/>
</dbReference>
<dbReference type="Pfam" id="PF01757">
    <property type="entry name" value="Acyl_transf_3"/>
    <property type="match status" value="1"/>
</dbReference>
<feature type="transmembrane region" description="Helical" evidence="7">
    <location>
        <begin position="293"/>
        <end position="314"/>
    </location>
</feature>
<feature type="transmembrane region" description="Helical" evidence="7">
    <location>
        <begin position="257"/>
        <end position="281"/>
    </location>
</feature>
<organism evidence="9 10">
    <name type="scientific">Porphyromonas catoniae F0037</name>
    <dbReference type="NCBI Taxonomy" id="1127696"/>
    <lineage>
        <taxon>Bacteria</taxon>
        <taxon>Pseudomonadati</taxon>
        <taxon>Bacteroidota</taxon>
        <taxon>Bacteroidia</taxon>
        <taxon>Bacteroidales</taxon>
        <taxon>Porphyromonadaceae</taxon>
        <taxon>Porphyromonas</taxon>
    </lineage>
</organism>
<dbReference type="PANTHER" id="PTHR40074:SF2">
    <property type="entry name" value="O-ACETYLTRANSFERASE WECH"/>
    <property type="match status" value="1"/>
</dbReference>
<dbReference type="HOGENOM" id="CLU_798909_0_0_10"/>
<evidence type="ECO:0000313" key="9">
    <source>
        <dbReference type="EMBL" id="EKY00610.1"/>
    </source>
</evidence>
<dbReference type="RefSeq" id="WP_005467425.1">
    <property type="nucleotide sequence ID" value="NZ_KB291032.1"/>
</dbReference>
<evidence type="ECO:0000256" key="6">
    <source>
        <dbReference type="ARBA" id="ARBA00023136"/>
    </source>
</evidence>
<evidence type="ECO:0000256" key="3">
    <source>
        <dbReference type="ARBA" id="ARBA00022475"/>
    </source>
</evidence>
<dbReference type="InterPro" id="IPR002656">
    <property type="entry name" value="Acyl_transf_3_dom"/>
</dbReference>
<sequence>MSYSATPSTLPKEYTVAIKGILSLFIVGTHLCATCAPGEASLWLQLCSALTPLALAFFFFFSGFGLMTQLRLQETCHGGDLTKYWSGWLKKRLWGLVKPFLFFFVLAHLLTIVAQGIDTFTWRALGERLLASWSGLRYGVIGPPYPAWFLGELFFLYIFFFLAFRWGVKRWIALLLLVGQTLALILFASRAEFGGYWLRYPLCFAVGVGFALWEQPIYGFVKRYLALSIPMLLLGMVSYILGIVTPGLQARFFVDTYQASLFLLPILLMTLAKALGLTNLFLAHQQGKMGRSLLLLGDISLEVYLLHMSFVELFHSPVLYIHSVWGYTLATYGATLLGAYLIARYLRPLVRG</sequence>
<protein>
    <recommendedName>
        <fullName evidence="8">Acyltransferase 3 domain-containing protein</fullName>
    </recommendedName>
</protein>
<feature type="transmembrane region" description="Helical" evidence="7">
    <location>
        <begin position="196"/>
        <end position="213"/>
    </location>
</feature>
<dbReference type="GO" id="GO:0009246">
    <property type="term" value="P:enterobacterial common antigen biosynthetic process"/>
    <property type="evidence" value="ECO:0007669"/>
    <property type="project" value="TreeGrafter"/>
</dbReference>
<feature type="transmembrane region" description="Helical" evidence="7">
    <location>
        <begin position="100"/>
        <end position="125"/>
    </location>
</feature>
<dbReference type="AlphaFoldDB" id="L1NBF4"/>
<feature type="transmembrane region" description="Helical" evidence="7">
    <location>
        <begin position="171"/>
        <end position="190"/>
    </location>
</feature>
<proteinExistence type="inferred from homology"/>
<gene>
    <name evidence="9" type="ORF">HMPREF9134_01347</name>
</gene>
<evidence type="ECO:0000313" key="10">
    <source>
        <dbReference type="Proteomes" id="UP000010408"/>
    </source>
</evidence>
<dbReference type="PANTHER" id="PTHR40074">
    <property type="entry name" value="O-ACETYLTRANSFERASE WECH"/>
    <property type="match status" value="1"/>
</dbReference>
<keyword evidence="6 7" id="KW-0472">Membrane</keyword>
<dbReference type="GO" id="GO:0005886">
    <property type="term" value="C:plasma membrane"/>
    <property type="evidence" value="ECO:0007669"/>
    <property type="project" value="UniProtKB-SubCell"/>
</dbReference>
<feature type="transmembrane region" description="Helical" evidence="7">
    <location>
        <begin position="145"/>
        <end position="164"/>
    </location>
</feature>
<name>L1NBF4_9PORP</name>
<keyword evidence="4 7" id="KW-0812">Transmembrane</keyword>
<accession>L1NBF4</accession>
<feature type="transmembrane region" description="Helical" evidence="7">
    <location>
        <begin position="16"/>
        <end position="36"/>
    </location>
</feature>
<keyword evidence="3" id="KW-1003">Cell membrane</keyword>
<evidence type="ECO:0000256" key="2">
    <source>
        <dbReference type="ARBA" id="ARBA00007400"/>
    </source>
</evidence>
<feature type="domain" description="Acyltransferase 3" evidence="8">
    <location>
        <begin position="18"/>
        <end position="344"/>
    </location>
</feature>
<comment type="caution">
    <text evidence="9">The sequence shown here is derived from an EMBL/GenBank/DDBJ whole genome shotgun (WGS) entry which is preliminary data.</text>
</comment>
<dbReference type="STRING" id="1127696.HMPREF9134_01347"/>